<dbReference type="InterPro" id="IPR045800">
    <property type="entry name" value="HMBD"/>
</dbReference>
<organism evidence="3 4">
    <name type="scientific">Flavobacterium pokkalii</name>
    <dbReference type="NCBI Taxonomy" id="1940408"/>
    <lineage>
        <taxon>Bacteria</taxon>
        <taxon>Pseudomonadati</taxon>
        <taxon>Bacteroidota</taxon>
        <taxon>Flavobacteriia</taxon>
        <taxon>Flavobacteriales</taxon>
        <taxon>Flavobacteriaceae</taxon>
        <taxon>Flavobacterium</taxon>
    </lineage>
</organism>
<dbReference type="Proteomes" id="UP000661715">
    <property type="component" value="Unassembled WGS sequence"/>
</dbReference>
<dbReference type="Pfam" id="PF19335">
    <property type="entry name" value="HMBD"/>
    <property type="match status" value="2"/>
</dbReference>
<keyword evidence="4" id="KW-1185">Reference proteome</keyword>
<feature type="signal peptide" evidence="1">
    <location>
        <begin position="1"/>
        <end position="20"/>
    </location>
</feature>
<evidence type="ECO:0000313" key="3">
    <source>
        <dbReference type="EMBL" id="MBD0724256.1"/>
    </source>
</evidence>
<reference evidence="3 4" key="1">
    <citation type="journal article" date="2020" name="Microbiol. Res.">
        <title>Flavobacterium pokkalii sp. nov., a novel plant growth promoting native rhizobacteria isolated from pokkali rice grown in coastal saline affected agricultural regions of southern India, Kerala.</title>
        <authorList>
            <person name="Menon R.R."/>
            <person name="Kumari S."/>
            <person name="Viver T."/>
            <person name="Rameshkumar N."/>
        </authorList>
    </citation>
    <scope>NUCLEOTIDE SEQUENCE [LARGE SCALE GENOMIC DNA]</scope>
    <source>
        <strain evidence="3 4">L1I52</strain>
    </source>
</reference>
<name>A0ABR7UMZ6_9FLAO</name>
<evidence type="ECO:0000259" key="2">
    <source>
        <dbReference type="Pfam" id="PF19335"/>
    </source>
</evidence>
<feature type="chain" id="PRO_5046113544" description="Heavy metal binding domain-containing protein" evidence="1">
    <location>
        <begin position="21"/>
        <end position="129"/>
    </location>
</feature>
<gene>
    <name evidence="3" type="ORF">B6A10_03595</name>
</gene>
<proteinExistence type="predicted"/>
<dbReference type="RefSeq" id="WP_188219741.1">
    <property type="nucleotide sequence ID" value="NZ_NASZ01000003.1"/>
</dbReference>
<feature type="domain" description="Heavy metal binding" evidence="2">
    <location>
        <begin position="82"/>
        <end position="105"/>
    </location>
</feature>
<feature type="domain" description="Heavy metal binding" evidence="2">
    <location>
        <begin position="36"/>
        <end position="62"/>
    </location>
</feature>
<comment type="caution">
    <text evidence="3">The sequence shown here is derived from an EMBL/GenBank/DDBJ whole genome shotgun (WGS) entry which is preliminary data.</text>
</comment>
<sequence>MKKILLLLSLFLAVSVTAVAQTTEKASKKEAQKAMYTCPMHPEVKSDQPGKCPKCGMDLVAKKMKEGKHKKMKAEKHADKFCCPMHPNEMSDKPGKCPKCGMDMKAMKSMKEDMPKMKEEMHKNMDSEE</sequence>
<evidence type="ECO:0000313" key="4">
    <source>
        <dbReference type="Proteomes" id="UP000661715"/>
    </source>
</evidence>
<dbReference type="EMBL" id="NASZ01000003">
    <property type="protein sequence ID" value="MBD0724256.1"/>
    <property type="molecule type" value="Genomic_DNA"/>
</dbReference>
<accession>A0ABR7UMZ6</accession>
<keyword evidence="1" id="KW-0732">Signal</keyword>
<evidence type="ECO:0000256" key="1">
    <source>
        <dbReference type="SAM" id="SignalP"/>
    </source>
</evidence>
<protein>
    <recommendedName>
        <fullName evidence="2">Heavy metal binding domain-containing protein</fullName>
    </recommendedName>
</protein>